<sequence length="227" mass="23878">MRFKDVFSIIGPSMVGPSSSHTAGAARLGRVARQLLGEAPTRADIVFYGSFADTYRGHGTDLAIVGGLLDWATDDLRIAQSLQHAEAEGMSVSIKAGKAVTAHPNTAKITLGGTTRTVELLGASIGGGNIEVHAVDGFDVKFIAMYPTLCVYHKDRPGMLAEMTAVLSRAGVNIGHMDVDRKGRNGEAMTVFEVDTPISGELLAELGRLQDVSDVRLVDLEAGVGAS</sequence>
<organism evidence="14 15">
    <name type="scientific">Paenibacillus antri</name>
    <dbReference type="NCBI Taxonomy" id="2582848"/>
    <lineage>
        <taxon>Bacteria</taxon>
        <taxon>Bacillati</taxon>
        <taxon>Bacillota</taxon>
        <taxon>Bacilli</taxon>
        <taxon>Bacillales</taxon>
        <taxon>Paenibacillaceae</taxon>
        <taxon>Paenibacillus</taxon>
    </lineage>
</organism>
<comment type="similarity">
    <text evidence="3 11 12">Belongs to the iron-sulfur dependent L-serine dehydratase family.</text>
</comment>
<dbReference type="GO" id="GO:0046872">
    <property type="term" value="F:metal ion binding"/>
    <property type="evidence" value="ECO:0007669"/>
    <property type="project" value="UniProtKB-UniRule"/>
</dbReference>
<dbReference type="RefSeq" id="WP_138195632.1">
    <property type="nucleotide sequence ID" value="NZ_VCIW01000012.1"/>
</dbReference>
<dbReference type="SUPFAM" id="SSF143548">
    <property type="entry name" value="Serine metabolism enzymes domain"/>
    <property type="match status" value="1"/>
</dbReference>
<dbReference type="InterPro" id="IPR005131">
    <property type="entry name" value="Ser_deHydtase_bsu"/>
</dbReference>
<gene>
    <name evidence="14" type="primary">sdaAB</name>
    <name evidence="14" type="ORF">FE782_18025</name>
</gene>
<evidence type="ECO:0000256" key="2">
    <source>
        <dbReference type="ARBA" id="ARBA00004742"/>
    </source>
</evidence>
<keyword evidence="4 11" id="KW-0312">Gluconeogenesis</keyword>
<dbReference type="Gene3D" id="3.30.1330.90">
    <property type="entry name" value="D-3-phosphoglycerate dehydrogenase, domain 3"/>
    <property type="match status" value="1"/>
</dbReference>
<dbReference type="InterPro" id="IPR045865">
    <property type="entry name" value="ACT-like_dom_sf"/>
</dbReference>
<dbReference type="InterPro" id="IPR051318">
    <property type="entry name" value="Fe-S_L-Ser"/>
</dbReference>
<dbReference type="NCBIfam" id="TIGR00719">
    <property type="entry name" value="sda_beta"/>
    <property type="match status" value="1"/>
</dbReference>
<evidence type="ECO:0000256" key="12">
    <source>
        <dbReference type="RuleBase" id="RU366059"/>
    </source>
</evidence>
<evidence type="ECO:0000313" key="14">
    <source>
        <dbReference type="EMBL" id="TLS50946.1"/>
    </source>
</evidence>
<dbReference type="InterPro" id="IPR004643">
    <property type="entry name" value="Fe-S_L-Ser_bsu"/>
</dbReference>
<dbReference type="UniPathway" id="UPA00138"/>
<evidence type="ECO:0000256" key="9">
    <source>
        <dbReference type="ARBA" id="ARBA00023239"/>
    </source>
</evidence>
<evidence type="ECO:0000256" key="4">
    <source>
        <dbReference type="ARBA" id="ARBA00022432"/>
    </source>
</evidence>
<dbReference type="Gene3D" id="3.30.70.260">
    <property type="match status" value="1"/>
</dbReference>
<evidence type="ECO:0000256" key="11">
    <source>
        <dbReference type="PIRNR" id="PIRNR036692"/>
    </source>
</evidence>
<feature type="domain" description="ACT" evidence="13">
    <location>
        <begin position="148"/>
        <end position="220"/>
    </location>
</feature>
<comment type="catalytic activity">
    <reaction evidence="10 11 12">
        <text>L-serine = pyruvate + NH4(+)</text>
        <dbReference type="Rhea" id="RHEA:19169"/>
        <dbReference type="ChEBI" id="CHEBI:15361"/>
        <dbReference type="ChEBI" id="CHEBI:28938"/>
        <dbReference type="ChEBI" id="CHEBI:33384"/>
        <dbReference type="EC" id="4.3.1.17"/>
    </reaction>
</comment>
<keyword evidence="15" id="KW-1185">Reference proteome</keyword>
<dbReference type="PANTHER" id="PTHR30182">
    <property type="entry name" value="L-SERINE DEHYDRATASE"/>
    <property type="match status" value="1"/>
</dbReference>
<evidence type="ECO:0000256" key="5">
    <source>
        <dbReference type="ARBA" id="ARBA00022485"/>
    </source>
</evidence>
<dbReference type="PANTHER" id="PTHR30182:SF12">
    <property type="entry name" value="L-SERINE DEHYDRATASE, BETA CHAIN-RELATED"/>
    <property type="match status" value="1"/>
</dbReference>
<dbReference type="Pfam" id="PF01842">
    <property type="entry name" value="ACT"/>
    <property type="match status" value="1"/>
</dbReference>
<dbReference type="EMBL" id="VCIW01000012">
    <property type="protein sequence ID" value="TLS50946.1"/>
    <property type="molecule type" value="Genomic_DNA"/>
</dbReference>
<protein>
    <recommendedName>
        <fullName evidence="11">L-serine deaminase</fullName>
    </recommendedName>
</protein>
<keyword evidence="8 11" id="KW-0411">Iron-sulfur</keyword>
<dbReference type="Pfam" id="PF03315">
    <property type="entry name" value="SDH_beta"/>
    <property type="match status" value="1"/>
</dbReference>
<dbReference type="GO" id="GO:0003941">
    <property type="term" value="F:L-serine ammonia-lyase activity"/>
    <property type="evidence" value="ECO:0007669"/>
    <property type="project" value="UniProtKB-UniRule"/>
</dbReference>
<comment type="caution">
    <text evidence="14">The sequence shown here is derived from an EMBL/GenBank/DDBJ whole genome shotgun (WGS) entry which is preliminary data.</text>
</comment>
<evidence type="ECO:0000256" key="7">
    <source>
        <dbReference type="ARBA" id="ARBA00023004"/>
    </source>
</evidence>
<accession>A0A5R9G9A1</accession>
<evidence type="ECO:0000256" key="10">
    <source>
        <dbReference type="ARBA" id="ARBA00049406"/>
    </source>
</evidence>
<dbReference type="PROSITE" id="PS51671">
    <property type="entry name" value="ACT"/>
    <property type="match status" value="1"/>
</dbReference>
<dbReference type="GO" id="GO:0051539">
    <property type="term" value="F:4 iron, 4 sulfur cluster binding"/>
    <property type="evidence" value="ECO:0007669"/>
    <property type="project" value="UniProtKB-UniRule"/>
</dbReference>
<comment type="pathway">
    <text evidence="2 11">Carbohydrate biosynthesis; gluconeogenesis.</text>
</comment>
<evidence type="ECO:0000259" key="13">
    <source>
        <dbReference type="PROSITE" id="PS51671"/>
    </source>
</evidence>
<evidence type="ECO:0000313" key="15">
    <source>
        <dbReference type="Proteomes" id="UP000309676"/>
    </source>
</evidence>
<dbReference type="OrthoDB" id="9813137at2"/>
<dbReference type="CDD" id="cd04903">
    <property type="entry name" value="ACT_LSD"/>
    <property type="match status" value="1"/>
</dbReference>
<dbReference type="GO" id="GO:0006094">
    <property type="term" value="P:gluconeogenesis"/>
    <property type="evidence" value="ECO:0007669"/>
    <property type="project" value="UniProtKB-UniRule"/>
</dbReference>
<proteinExistence type="inferred from homology"/>
<dbReference type="InterPro" id="IPR029009">
    <property type="entry name" value="ASB_dom_sf"/>
</dbReference>
<dbReference type="PIRSF" id="PIRSF036692">
    <property type="entry name" value="SDH_B"/>
    <property type="match status" value="1"/>
</dbReference>
<keyword evidence="5 11" id="KW-0004">4Fe-4S</keyword>
<evidence type="ECO:0000256" key="3">
    <source>
        <dbReference type="ARBA" id="ARBA00008636"/>
    </source>
</evidence>
<evidence type="ECO:0000256" key="8">
    <source>
        <dbReference type="ARBA" id="ARBA00023014"/>
    </source>
</evidence>
<keyword evidence="6 11" id="KW-0479">Metal-binding</keyword>
<reference evidence="14 15" key="1">
    <citation type="submission" date="2019-05" db="EMBL/GenBank/DDBJ databases">
        <authorList>
            <person name="Narsing Rao M.P."/>
            <person name="Li W.J."/>
        </authorList>
    </citation>
    <scope>NUCLEOTIDE SEQUENCE [LARGE SCALE GENOMIC DNA]</scope>
    <source>
        <strain evidence="14 15">SYSU_K30003</strain>
    </source>
</reference>
<dbReference type="InterPro" id="IPR002912">
    <property type="entry name" value="ACT_dom"/>
</dbReference>
<keyword evidence="7 11" id="KW-0408">Iron</keyword>
<dbReference type="SUPFAM" id="SSF55021">
    <property type="entry name" value="ACT-like"/>
    <property type="match status" value="1"/>
</dbReference>
<dbReference type="AlphaFoldDB" id="A0A5R9G9A1"/>
<comment type="cofactor">
    <cofactor evidence="1 12">
        <name>[4Fe-4S] cluster</name>
        <dbReference type="ChEBI" id="CHEBI:49883"/>
    </cofactor>
</comment>
<evidence type="ECO:0000256" key="1">
    <source>
        <dbReference type="ARBA" id="ARBA00001966"/>
    </source>
</evidence>
<evidence type="ECO:0000256" key="6">
    <source>
        <dbReference type="ARBA" id="ARBA00022723"/>
    </source>
</evidence>
<dbReference type="Proteomes" id="UP000309676">
    <property type="component" value="Unassembled WGS sequence"/>
</dbReference>
<keyword evidence="9 11" id="KW-0456">Lyase</keyword>
<name>A0A5R9G9A1_9BACL</name>